<evidence type="ECO:0000256" key="3">
    <source>
        <dbReference type="ARBA" id="ARBA00001907"/>
    </source>
</evidence>
<dbReference type="Proteomes" id="UP000565262">
    <property type="component" value="Unassembled WGS sequence"/>
</dbReference>
<evidence type="ECO:0000256" key="6">
    <source>
        <dbReference type="ARBA" id="ARBA00013449"/>
    </source>
</evidence>
<keyword evidence="8" id="KW-0012">Acyltransferase</keyword>
<dbReference type="RefSeq" id="WP_182812001.1">
    <property type="nucleotide sequence ID" value="NZ_JACJFM010000059.1"/>
</dbReference>
<evidence type="ECO:0000256" key="7">
    <source>
        <dbReference type="ARBA" id="ARBA00022679"/>
    </source>
</evidence>
<dbReference type="Gene3D" id="3.30.559.30">
    <property type="entry name" value="Nonribosomal peptide synthetase, condensation domain"/>
    <property type="match status" value="1"/>
</dbReference>
<comment type="similarity">
    <text evidence="4">Belongs to the acyltransferase PapA5 family.</text>
</comment>
<evidence type="ECO:0000256" key="8">
    <source>
        <dbReference type="ARBA" id="ARBA00023315"/>
    </source>
</evidence>
<evidence type="ECO:0000313" key="14">
    <source>
        <dbReference type="Proteomes" id="UP000565262"/>
    </source>
</evidence>
<keyword evidence="7" id="KW-0808">Transferase</keyword>
<dbReference type="Gene3D" id="3.30.559.10">
    <property type="entry name" value="Chloramphenicol acetyltransferase-like domain"/>
    <property type="match status" value="1"/>
</dbReference>
<comment type="catalytic activity">
    <reaction evidence="1">
        <text>2 a mycocerosyl-[mycocerosic acid synthase] + a phthiocerol = a dimycocerosyl phthiocerol + 2 holo-[mycocerosic acid synthase].</text>
        <dbReference type="EC" id="2.3.1.282"/>
    </reaction>
</comment>
<dbReference type="PANTHER" id="PTHR28037:SF1">
    <property type="entry name" value="ALCOHOL O-ACETYLTRANSFERASE 1-RELATED"/>
    <property type="match status" value="1"/>
</dbReference>
<keyword evidence="14" id="KW-1185">Reference proteome</keyword>
<accession>A0A839IY79</accession>
<dbReference type="InterPro" id="IPR052058">
    <property type="entry name" value="Alcohol_O-acetyltransferase"/>
</dbReference>
<organism evidence="13 14">
    <name type="scientific">Oceanospirillum sediminis</name>
    <dbReference type="NCBI Taxonomy" id="2760088"/>
    <lineage>
        <taxon>Bacteria</taxon>
        <taxon>Pseudomonadati</taxon>
        <taxon>Pseudomonadota</taxon>
        <taxon>Gammaproteobacteria</taxon>
        <taxon>Oceanospirillales</taxon>
        <taxon>Oceanospirillaceae</taxon>
        <taxon>Oceanospirillum</taxon>
    </lineage>
</organism>
<dbReference type="EC" id="2.3.1.282" evidence="5"/>
<evidence type="ECO:0000256" key="4">
    <source>
        <dbReference type="ARBA" id="ARBA00006558"/>
    </source>
</evidence>
<evidence type="ECO:0000256" key="11">
    <source>
        <dbReference type="ARBA" id="ARBA00033407"/>
    </source>
</evidence>
<protein>
    <recommendedName>
        <fullName evidence="6">Phthiocerol/phthiodiolone dimycocerosyl transferase</fullName>
        <ecNumber evidence="5">2.3.1.282</ecNumber>
    </recommendedName>
    <alternativeName>
        <fullName evidence="11">Acyltransferase PapA5</fullName>
    </alternativeName>
    <alternativeName>
        <fullName evidence="9">Phthiocerol/phthiodiolone O-acyltransferase</fullName>
    </alternativeName>
    <alternativeName>
        <fullName evidence="10">Polyketide synthase-associated protein A5</fullName>
    </alternativeName>
</protein>
<dbReference type="InterPro" id="IPR023213">
    <property type="entry name" value="CAT-like_dom_sf"/>
</dbReference>
<evidence type="ECO:0000256" key="1">
    <source>
        <dbReference type="ARBA" id="ARBA00000026"/>
    </source>
</evidence>
<dbReference type="SUPFAM" id="SSF52777">
    <property type="entry name" value="CoA-dependent acyltransferases"/>
    <property type="match status" value="2"/>
</dbReference>
<gene>
    <name evidence="13" type="ORF">H4O21_23320</name>
</gene>
<name>A0A839IY79_9GAMM</name>
<evidence type="ECO:0000259" key="12">
    <source>
        <dbReference type="Pfam" id="PF16911"/>
    </source>
</evidence>
<sequence>MAMLRYLDPSEHYFWLLDQVSSMNFAVIAEFDQPVNVSNIQTALKQLQKQQAIFGLTVNQDTQGRLFLQQHQQDIFLESVEGHQWQNVIAKALAQRFEPGQPLIRAFFLQSEPDSSQTSHSSIALLFNHAIADGRTGMTLLTQWLDLTLDRMPGHCEAAPIQALHQKLPPGLNLINQPDKLAQHLEQKKAEIRRFGRPDALPELTAQESPATGEISAPRIISLALSQEQSQSLKQLCQQKQVRIHSALMAAQLMAIYQNSKQETATLSLTSPVDMRRYFENRQPELGMHTAMLSSVYQLSSDSDFWSLARQADEELHQQLKRDDPAFYYQLIRPEQIPCTEAALEMFTESVLKSAPQTLISNLGVIPEIADSKVKRMSFALCPMPFQSLFTAVTHYQGKLNLNITYDSSRLDSEEAHSVAQRILQQLKQLPE</sequence>
<dbReference type="EMBL" id="JACJFM010000059">
    <property type="protein sequence ID" value="MBB1489544.1"/>
    <property type="molecule type" value="Genomic_DNA"/>
</dbReference>
<comment type="catalytic activity">
    <reaction evidence="2">
        <text>2 a mycocerosyl-[mycocerosic acid synthase] + a phenolphthiocerol = a dimycocerosyl phenolphthiocerol + 2 holo-[mycocerosic acid synthase].</text>
        <dbReference type="EC" id="2.3.1.282"/>
    </reaction>
</comment>
<evidence type="ECO:0000256" key="2">
    <source>
        <dbReference type="ARBA" id="ARBA00000625"/>
    </source>
</evidence>
<dbReference type="AlphaFoldDB" id="A0A839IY79"/>
<evidence type="ECO:0000256" key="10">
    <source>
        <dbReference type="ARBA" id="ARBA00032317"/>
    </source>
</evidence>
<dbReference type="InterPro" id="IPR031641">
    <property type="entry name" value="PapA_C"/>
</dbReference>
<evidence type="ECO:0000256" key="9">
    <source>
        <dbReference type="ARBA" id="ARBA00030465"/>
    </source>
</evidence>
<comment type="catalytic activity">
    <reaction evidence="3">
        <text>2 a mycocerosyl-[mycocerosic acid synthase] + a phthiodiolone = a dimycocerosyl phthiodiolone + 2 holo-[mycocerosic acid synthase].</text>
        <dbReference type="EC" id="2.3.1.282"/>
    </reaction>
</comment>
<dbReference type="Pfam" id="PF16911">
    <property type="entry name" value="PapA_C"/>
    <property type="match status" value="1"/>
</dbReference>
<dbReference type="PANTHER" id="PTHR28037">
    <property type="entry name" value="ALCOHOL O-ACETYLTRANSFERASE 1-RELATED"/>
    <property type="match status" value="1"/>
</dbReference>
<feature type="domain" description="Phthiocerol/phthiodiolone dimycocerosyl transferase C-terminal" evidence="12">
    <location>
        <begin position="218"/>
        <end position="370"/>
    </location>
</feature>
<comment type="caution">
    <text evidence="13">The sequence shown here is derived from an EMBL/GenBank/DDBJ whole genome shotgun (WGS) entry which is preliminary data.</text>
</comment>
<evidence type="ECO:0000313" key="13">
    <source>
        <dbReference type="EMBL" id="MBB1489544.1"/>
    </source>
</evidence>
<proteinExistence type="inferred from homology"/>
<reference evidence="13 14" key="1">
    <citation type="submission" date="2020-08" db="EMBL/GenBank/DDBJ databases">
        <title>Oceanospirillum sp. nov. isolated from marine sediment.</title>
        <authorList>
            <person name="Ji X."/>
        </authorList>
    </citation>
    <scope>NUCLEOTIDE SEQUENCE [LARGE SCALE GENOMIC DNA]</scope>
    <source>
        <strain evidence="13 14">D5</strain>
    </source>
</reference>
<evidence type="ECO:0000256" key="5">
    <source>
        <dbReference type="ARBA" id="ARBA00012866"/>
    </source>
</evidence>
<dbReference type="GO" id="GO:0016746">
    <property type="term" value="F:acyltransferase activity"/>
    <property type="evidence" value="ECO:0007669"/>
    <property type="project" value="UniProtKB-KW"/>
</dbReference>